<evidence type="ECO:0000313" key="2">
    <source>
        <dbReference type="Proteomes" id="UP000789702"/>
    </source>
</evidence>
<comment type="caution">
    <text evidence="1">The sequence shown here is derived from an EMBL/GenBank/DDBJ whole genome shotgun (WGS) entry which is preliminary data.</text>
</comment>
<proteinExistence type="predicted"/>
<protein>
    <submittedName>
        <fullName evidence="1">10112_t:CDS:1</fullName>
    </submittedName>
</protein>
<evidence type="ECO:0000313" key="1">
    <source>
        <dbReference type="EMBL" id="CAG8772035.1"/>
    </source>
</evidence>
<reference evidence="1" key="1">
    <citation type="submission" date="2021-06" db="EMBL/GenBank/DDBJ databases">
        <authorList>
            <person name="Kallberg Y."/>
            <person name="Tangrot J."/>
            <person name="Rosling A."/>
        </authorList>
    </citation>
    <scope>NUCLEOTIDE SEQUENCE</scope>
    <source>
        <strain evidence="1">IL203A</strain>
    </source>
</reference>
<organism evidence="1 2">
    <name type="scientific">Dentiscutata heterogama</name>
    <dbReference type="NCBI Taxonomy" id="1316150"/>
    <lineage>
        <taxon>Eukaryota</taxon>
        <taxon>Fungi</taxon>
        <taxon>Fungi incertae sedis</taxon>
        <taxon>Mucoromycota</taxon>
        <taxon>Glomeromycotina</taxon>
        <taxon>Glomeromycetes</taxon>
        <taxon>Diversisporales</taxon>
        <taxon>Gigasporaceae</taxon>
        <taxon>Dentiscutata</taxon>
    </lineage>
</organism>
<dbReference type="EMBL" id="CAJVPU010057413">
    <property type="protein sequence ID" value="CAG8772035.1"/>
    <property type="molecule type" value="Genomic_DNA"/>
</dbReference>
<dbReference type="Proteomes" id="UP000789702">
    <property type="component" value="Unassembled WGS sequence"/>
</dbReference>
<feature type="non-terminal residue" evidence="1">
    <location>
        <position position="59"/>
    </location>
</feature>
<name>A0ACA9R0X3_9GLOM</name>
<sequence>KDKIFKSKPYQELEEYKELEFDIYEESDNYSSENLDNYSNEELEFKQLNNIDKLVQNIE</sequence>
<keyword evidence="2" id="KW-1185">Reference proteome</keyword>
<feature type="non-terminal residue" evidence="1">
    <location>
        <position position="1"/>
    </location>
</feature>
<gene>
    <name evidence="1" type="ORF">DHETER_LOCUS15891</name>
</gene>
<accession>A0ACA9R0X3</accession>